<evidence type="ECO:0000313" key="2">
    <source>
        <dbReference type="Proteomes" id="UP001320706"/>
    </source>
</evidence>
<gene>
    <name evidence="1" type="ORF">M8818_002892</name>
</gene>
<comment type="caution">
    <text evidence="1">The sequence shown here is derived from an EMBL/GenBank/DDBJ whole genome shotgun (WGS) entry which is preliminary data.</text>
</comment>
<accession>A0ACC3SKA8</accession>
<dbReference type="EMBL" id="JAMKPW020000011">
    <property type="protein sequence ID" value="KAK8213589.1"/>
    <property type="molecule type" value="Genomic_DNA"/>
</dbReference>
<dbReference type="Proteomes" id="UP001320706">
    <property type="component" value="Unassembled WGS sequence"/>
</dbReference>
<reference evidence="1" key="1">
    <citation type="submission" date="2024-02" db="EMBL/GenBank/DDBJ databases">
        <title>Metagenome Assembled Genome of Zalaria obscura JY119.</title>
        <authorList>
            <person name="Vighnesh L."/>
            <person name="Jagadeeshwari U."/>
            <person name="Venkata Ramana C."/>
            <person name="Sasikala C."/>
        </authorList>
    </citation>
    <scope>NUCLEOTIDE SEQUENCE</scope>
    <source>
        <strain evidence="1">JY119</strain>
    </source>
</reference>
<proteinExistence type="predicted"/>
<evidence type="ECO:0000313" key="1">
    <source>
        <dbReference type="EMBL" id="KAK8213589.1"/>
    </source>
</evidence>
<sequence>MKHVQYNWFDLYGSEAEAIRERLSPSVIDFLEQAKVWPLEQLSLTPHLRGVPEPSFLWRDPAEDYGIFEEQFGNSIVLYRANDYEEGQGLILDMDSNLVRYYPWTLDFPDPENDLWIPLEDALDIWKRLVEDGRYVVDSTMEDSYYQPMGWREVPWTPRDRSETLCIWERYLCLIEAKLSQPRSKEVGLVSDILLDRLAIDNFTMSFLQQARKPAFVNIAPTLQIIDDDFLELVLPAIEDRVRRGLRDDEFPALLLFPSSVRIPEPTVLNPTFRDYDRYLVTFWTDWRLLDNRCGIYLTSYTDVSIVAPATDDGVTQMRFIQPYGRFEATQLDMLELDLLDIVIPTRPFRLPQLLALWYDKVDSGAWEVGPQGVVGEIEDLWSILPRKVSEIF</sequence>
<protein>
    <submittedName>
        <fullName evidence="1">Uncharacterized protein</fullName>
    </submittedName>
</protein>
<organism evidence="1 2">
    <name type="scientific">Zalaria obscura</name>
    <dbReference type="NCBI Taxonomy" id="2024903"/>
    <lineage>
        <taxon>Eukaryota</taxon>
        <taxon>Fungi</taxon>
        <taxon>Dikarya</taxon>
        <taxon>Ascomycota</taxon>
        <taxon>Pezizomycotina</taxon>
        <taxon>Dothideomycetes</taxon>
        <taxon>Dothideomycetidae</taxon>
        <taxon>Dothideales</taxon>
        <taxon>Zalariaceae</taxon>
        <taxon>Zalaria</taxon>
    </lineage>
</organism>
<name>A0ACC3SKA8_9PEZI</name>
<keyword evidence="2" id="KW-1185">Reference proteome</keyword>